<dbReference type="EMBL" id="JAHUZB010000006">
    <property type="protein sequence ID" value="MBV7391890.1"/>
    <property type="molecule type" value="Genomic_DNA"/>
</dbReference>
<dbReference type="Proteomes" id="UP000774130">
    <property type="component" value="Unassembled WGS sequence"/>
</dbReference>
<evidence type="ECO:0000259" key="1">
    <source>
        <dbReference type="Pfam" id="PF13556"/>
    </source>
</evidence>
<dbReference type="PANTHER" id="PTHR33744:SF1">
    <property type="entry name" value="DNA-BINDING TRANSCRIPTIONAL ACTIVATOR ADER"/>
    <property type="match status" value="1"/>
</dbReference>
<evidence type="ECO:0000313" key="2">
    <source>
        <dbReference type="EMBL" id="MBV7391890.1"/>
    </source>
</evidence>
<sequence>MARYSEKSLTQYTNQMIENIAKGSTIEELIDYTYQTFRLPLIVADPGYRWITSAGDQKVTDPFWQQIIEHGEPSDHTIMAYYIEDGLMQAITGSRQAININWGVCKDYPQTSGPIYIDDNLEGFVSVLFMEEKLLRFSLRLNDLLCRFCTILMRSKNFRLKHAINPVKELLAQKIFDTANYPQINKLTEYVDTLRLTPQYCIVVLAEKNQEEQILSHIKSRIVKDGSNVLFLVKKHRLYILFHHLQLVEFEENLLSIVHQYNLYCGASDVFTGLNQRRKYIQQAELAFETAAILNRNRECTYFSKSLPEILLLQPLEKYSWESIVPTSLRKLFSYDHAHETELVKTLEIYLYQRNDINQTAKELHIHRNTLIYRLNKIRDITQTEIDDSEMAWVFQLVLQAQKMFQTKK</sequence>
<accession>A0ABS6TGC8</accession>
<keyword evidence="3" id="KW-1185">Reference proteome</keyword>
<reference evidence="2 3" key="1">
    <citation type="submission" date="2021-06" db="EMBL/GenBank/DDBJ databases">
        <title>Enterococcus alishanensis sp. nov., a novel lactic acid bacterium isolated from fresh coffee beans.</title>
        <authorList>
            <person name="Chen Y.-S."/>
        </authorList>
    </citation>
    <scope>NUCLEOTIDE SEQUENCE [LARGE SCALE GENOMIC DNA]</scope>
    <source>
        <strain evidence="2 3">ALS3</strain>
    </source>
</reference>
<gene>
    <name evidence="2" type="ORF">KUA55_14470</name>
</gene>
<feature type="domain" description="PucR C-terminal helix-turn-helix" evidence="1">
    <location>
        <begin position="343"/>
        <end position="401"/>
    </location>
</feature>
<dbReference type="Pfam" id="PF13556">
    <property type="entry name" value="HTH_30"/>
    <property type="match status" value="1"/>
</dbReference>
<dbReference type="PANTHER" id="PTHR33744">
    <property type="entry name" value="CARBOHYDRATE DIACID REGULATOR"/>
    <property type="match status" value="1"/>
</dbReference>
<dbReference type="InterPro" id="IPR025736">
    <property type="entry name" value="PucR_C-HTH_dom"/>
</dbReference>
<organism evidence="2 3">
    <name type="scientific">Enterococcus alishanensis</name>
    <dbReference type="NCBI Taxonomy" id="1303817"/>
    <lineage>
        <taxon>Bacteria</taxon>
        <taxon>Bacillati</taxon>
        <taxon>Bacillota</taxon>
        <taxon>Bacilli</taxon>
        <taxon>Lactobacillales</taxon>
        <taxon>Enterococcaceae</taxon>
        <taxon>Enterococcus</taxon>
    </lineage>
</organism>
<comment type="caution">
    <text evidence="2">The sequence shown here is derived from an EMBL/GenBank/DDBJ whole genome shotgun (WGS) entry which is preliminary data.</text>
</comment>
<dbReference type="InterPro" id="IPR051448">
    <property type="entry name" value="CdaR-like_regulators"/>
</dbReference>
<name>A0ABS6TGC8_9ENTE</name>
<proteinExistence type="predicted"/>
<protein>
    <submittedName>
        <fullName evidence="2">Helix-turn-helix domain-containing protein</fullName>
    </submittedName>
</protein>
<dbReference type="RefSeq" id="WP_218327097.1">
    <property type="nucleotide sequence ID" value="NZ_JAHUZB010000006.1"/>
</dbReference>
<evidence type="ECO:0000313" key="3">
    <source>
        <dbReference type="Proteomes" id="UP000774130"/>
    </source>
</evidence>